<organism evidence="2 3">
    <name type="scientific">Rhizophagus irregularis</name>
    <dbReference type="NCBI Taxonomy" id="588596"/>
    <lineage>
        <taxon>Eukaryota</taxon>
        <taxon>Fungi</taxon>
        <taxon>Fungi incertae sedis</taxon>
        <taxon>Mucoromycota</taxon>
        <taxon>Glomeromycotina</taxon>
        <taxon>Glomeromycetes</taxon>
        <taxon>Glomerales</taxon>
        <taxon>Glomeraceae</taxon>
        <taxon>Rhizophagus</taxon>
    </lineage>
</organism>
<dbReference type="Proteomes" id="UP000232688">
    <property type="component" value="Unassembled WGS sequence"/>
</dbReference>
<comment type="caution">
    <text evidence="2">The sequence shown here is derived from an EMBL/GenBank/DDBJ whole genome shotgun (WGS) entry which is preliminary data.</text>
</comment>
<evidence type="ECO:0000313" key="3">
    <source>
        <dbReference type="Proteomes" id="UP000232688"/>
    </source>
</evidence>
<evidence type="ECO:0000256" key="1">
    <source>
        <dbReference type="SAM" id="Phobius"/>
    </source>
</evidence>
<reference evidence="2 3" key="1">
    <citation type="submission" date="2017-10" db="EMBL/GenBank/DDBJ databases">
        <title>Extensive intraspecific genome diversity in a model arbuscular mycorrhizal fungus.</title>
        <authorList>
            <person name="Chen E.C.H."/>
            <person name="Morin E."/>
            <person name="Baudet D."/>
            <person name="Noel J."/>
            <person name="Ndikumana S."/>
            <person name="Charron P."/>
            <person name="St-Onge C."/>
            <person name="Giorgi J."/>
            <person name="Grigoriev I.V."/>
            <person name="Roux C."/>
            <person name="Martin F.M."/>
            <person name="Corradi N."/>
        </authorList>
    </citation>
    <scope>NUCLEOTIDE SEQUENCE [LARGE SCALE GENOMIC DNA]</scope>
    <source>
        <strain evidence="2 3">A1</strain>
    </source>
</reference>
<keyword evidence="1" id="KW-1133">Transmembrane helix</keyword>
<proteinExistence type="predicted"/>
<evidence type="ECO:0000313" key="2">
    <source>
        <dbReference type="EMBL" id="PKC65326.1"/>
    </source>
</evidence>
<name>A0A2N0RPV6_9GLOM</name>
<reference evidence="2 3" key="2">
    <citation type="submission" date="2017-10" db="EMBL/GenBank/DDBJ databases">
        <title>Genome analyses suggest a sexual origin of heterokaryosis in a supposedly ancient asexual fungus.</title>
        <authorList>
            <person name="Corradi N."/>
            <person name="Sedzielewska K."/>
            <person name="Noel J."/>
            <person name="Charron P."/>
            <person name="Farinelli L."/>
            <person name="Marton T."/>
            <person name="Kruger M."/>
            <person name="Pelin A."/>
            <person name="Brachmann A."/>
            <person name="Corradi N."/>
        </authorList>
    </citation>
    <scope>NUCLEOTIDE SEQUENCE [LARGE SCALE GENOMIC DNA]</scope>
    <source>
        <strain evidence="2 3">A1</strain>
    </source>
</reference>
<gene>
    <name evidence="2" type="ORF">RhiirA1_203617</name>
</gene>
<keyword evidence="1" id="KW-0472">Membrane</keyword>
<sequence>MSMFYKFIKSSKQLIIILSGKRVKYLKIEIYLTATTIAFLAITTITITIFSQMSSFTTIIA</sequence>
<keyword evidence="1" id="KW-0812">Transmembrane</keyword>
<dbReference type="VEuPathDB" id="FungiDB:RhiirA1_203617"/>
<accession>A0A2N0RPV6</accession>
<dbReference type="AlphaFoldDB" id="A0A2N0RPV6"/>
<protein>
    <submittedName>
        <fullName evidence="2">Uncharacterized protein</fullName>
    </submittedName>
</protein>
<dbReference type="EMBL" id="LLXH01000552">
    <property type="protein sequence ID" value="PKC65326.1"/>
    <property type="molecule type" value="Genomic_DNA"/>
</dbReference>
<feature type="transmembrane region" description="Helical" evidence="1">
    <location>
        <begin position="30"/>
        <end position="50"/>
    </location>
</feature>